<organism evidence="2 3">
    <name type="scientific">Rubripirellula lacrimiformis</name>
    <dbReference type="NCBI Taxonomy" id="1930273"/>
    <lineage>
        <taxon>Bacteria</taxon>
        <taxon>Pseudomonadati</taxon>
        <taxon>Planctomycetota</taxon>
        <taxon>Planctomycetia</taxon>
        <taxon>Pirellulales</taxon>
        <taxon>Pirellulaceae</taxon>
        <taxon>Rubripirellula</taxon>
    </lineage>
</organism>
<evidence type="ECO:0000313" key="3">
    <source>
        <dbReference type="Proteomes" id="UP000318538"/>
    </source>
</evidence>
<evidence type="ECO:0000256" key="1">
    <source>
        <dbReference type="SAM" id="MobiDB-lite"/>
    </source>
</evidence>
<gene>
    <name evidence="2" type="ORF">K227x_00740</name>
</gene>
<feature type="compositionally biased region" description="Polar residues" evidence="1">
    <location>
        <begin position="35"/>
        <end position="45"/>
    </location>
</feature>
<dbReference type="EMBL" id="CP036525">
    <property type="protein sequence ID" value="QDT01707.1"/>
    <property type="molecule type" value="Genomic_DNA"/>
</dbReference>
<sequence length="68" mass="7045">MPVALATGSGFHPMIFSRPFLTTQPRSERPIPPQGGTTNHANAPGTSGEVHYGVLSAACVYSESDASS</sequence>
<evidence type="ECO:0000313" key="2">
    <source>
        <dbReference type="EMBL" id="QDT01707.1"/>
    </source>
</evidence>
<reference evidence="2 3" key="1">
    <citation type="submission" date="2019-02" db="EMBL/GenBank/DDBJ databases">
        <title>Deep-cultivation of Planctomycetes and their phenomic and genomic characterization uncovers novel biology.</title>
        <authorList>
            <person name="Wiegand S."/>
            <person name="Jogler M."/>
            <person name="Boedeker C."/>
            <person name="Pinto D."/>
            <person name="Vollmers J."/>
            <person name="Rivas-Marin E."/>
            <person name="Kohn T."/>
            <person name="Peeters S.H."/>
            <person name="Heuer A."/>
            <person name="Rast P."/>
            <person name="Oberbeckmann S."/>
            <person name="Bunk B."/>
            <person name="Jeske O."/>
            <person name="Meyerdierks A."/>
            <person name="Storesund J.E."/>
            <person name="Kallscheuer N."/>
            <person name="Luecker S."/>
            <person name="Lage O.M."/>
            <person name="Pohl T."/>
            <person name="Merkel B.J."/>
            <person name="Hornburger P."/>
            <person name="Mueller R.-W."/>
            <person name="Bruemmer F."/>
            <person name="Labrenz M."/>
            <person name="Spormann A.M."/>
            <person name="Op den Camp H."/>
            <person name="Overmann J."/>
            <person name="Amann R."/>
            <person name="Jetten M.S.M."/>
            <person name="Mascher T."/>
            <person name="Medema M.H."/>
            <person name="Devos D.P."/>
            <person name="Kaster A.-K."/>
            <person name="Ovreas L."/>
            <person name="Rohde M."/>
            <person name="Galperin M.Y."/>
            <person name="Jogler C."/>
        </authorList>
    </citation>
    <scope>NUCLEOTIDE SEQUENCE [LARGE SCALE GENOMIC DNA]</scope>
    <source>
        <strain evidence="2 3">K22_7</strain>
    </source>
</reference>
<dbReference type="Proteomes" id="UP000318538">
    <property type="component" value="Chromosome"/>
</dbReference>
<feature type="region of interest" description="Disordered" evidence="1">
    <location>
        <begin position="16"/>
        <end position="47"/>
    </location>
</feature>
<name>A0A517N3J2_9BACT</name>
<proteinExistence type="predicted"/>
<accession>A0A517N3J2</accession>
<dbReference type="AlphaFoldDB" id="A0A517N3J2"/>
<protein>
    <submittedName>
        <fullName evidence="2">Uncharacterized protein</fullName>
    </submittedName>
</protein>
<keyword evidence="3" id="KW-1185">Reference proteome</keyword>
<dbReference type="KEGG" id="rlc:K227x_00740"/>